<comment type="caution">
    <text evidence="13">The sequence shown here is derived from an EMBL/GenBank/DDBJ whole genome shotgun (WGS) entry which is preliminary data.</text>
</comment>
<gene>
    <name evidence="13" type="ORF">C9I98_07900</name>
</gene>
<accession>A0A2T3NWW4</accession>
<dbReference type="PANTHER" id="PTHR30386:SF26">
    <property type="entry name" value="TRANSPORT PROTEIN COMB"/>
    <property type="match status" value="1"/>
</dbReference>
<name>A0A2T3NWW4_9GAMM</name>
<dbReference type="Gene3D" id="1.20.1600.10">
    <property type="entry name" value="Outer membrane efflux proteins (OEP)"/>
    <property type="match status" value="1"/>
</dbReference>
<comment type="subcellular location">
    <subcellularLocation>
        <location evidence="1 9">Cell inner membrane</location>
        <topology evidence="1 9">Single-pass membrane protein</topology>
    </subcellularLocation>
</comment>
<keyword evidence="4 9" id="KW-1003">Cell membrane</keyword>
<dbReference type="Proteomes" id="UP000241771">
    <property type="component" value="Unassembled WGS sequence"/>
</dbReference>
<evidence type="ECO:0000256" key="6">
    <source>
        <dbReference type="ARBA" id="ARBA00022692"/>
    </source>
</evidence>
<dbReference type="PRINTS" id="PR01490">
    <property type="entry name" value="RTXTOXIND"/>
</dbReference>
<reference evidence="13 14" key="1">
    <citation type="submission" date="2018-01" db="EMBL/GenBank/DDBJ databases">
        <title>Whole genome sequencing of Histamine producing bacteria.</title>
        <authorList>
            <person name="Butler K."/>
        </authorList>
    </citation>
    <scope>NUCLEOTIDE SEQUENCE [LARGE SCALE GENOMIC DNA]</scope>
    <source>
        <strain evidence="13 14">DSM 100436</strain>
    </source>
</reference>
<feature type="coiled-coil region" evidence="10">
    <location>
        <begin position="165"/>
        <end position="294"/>
    </location>
</feature>
<dbReference type="InterPro" id="IPR058781">
    <property type="entry name" value="HH_AprE-like"/>
</dbReference>
<dbReference type="SUPFAM" id="SSF56954">
    <property type="entry name" value="Outer membrane efflux proteins (OEP)"/>
    <property type="match status" value="1"/>
</dbReference>
<keyword evidence="5 9" id="KW-0997">Cell inner membrane</keyword>
<feature type="domain" description="AprE-like beta-barrel" evidence="12">
    <location>
        <begin position="343"/>
        <end position="433"/>
    </location>
</feature>
<evidence type="ECO:0000256" key="8">
    <source>
        <dbReference type="ARBA" id="ARBA00023136"/>
    </source>
</evidence>
<keyword evidence="6 9" id="KW-0812">Transmembrane</keyword>
<keyword evidence="8 9" id="KW-0472">Membrane</keyword>
<evidence type="ECO:0000259" key="11">
    <source>
        <dbReference type="Pfam" id="PF25994"/>
    </source>
</evidence>
<evidence type="ECO:0000256" key="7">
    <source>
        <dbReference type="ARBA" id="ARBA00022989"/>
    </source>
</evidence>
<dbReference type="NCBIfam" id="TIGR01843">
    <property type="entry name" value="type_I_hlyD"/>
    <property type="match status" value="1"/>
</dbReference>
<proteinExistence type="inferred from homology"/>
<evidence type="ECO:0000259" key="12">
    <source>
        <dbReference type="Pfam" id="PF26002"/>
    </source>
</evidence>
<dbReference type="PANTHER" id="PTHR30386">
    <property type="entry name" value="MEMBRANE FUSION SUBUNIT OF EMRAB-TOLC MULTIDRUG EFFLUX PUMP"/>
    <property type="match status" value="1"/>
</dbReference>
<evidence type="ECO:0000256" key="1">
    <source>
        <dbReference type="ARBA" id="ARBA00004377"/>
    </source>
</evidence>
<feature type="transmembrane region" description="Helical" evidence="9">
    <location>
        <begin position="30"/>
        <end position="49"/>
    </location>
</feature>
<dbReference type="InterPro" id="IPR006144">
    <property type="entry name" value="Secretion_HlyD_CS"/>
</dbReference>
<evidence type="ECO:0000256" key="5">
    <source>
        <dbReference type="ARBA" id="ARBA00022519"/>
    </source>
</evidence>
<keyword evidence="14" id="KW-1185">Reference proteome</keyword>
<dbReference type="PROSITE" id="PS00543">
    <property type="entry name" value="HLYD_FAMILY"/>
    <property type="match status" value="1"/>
</dbReference>
<dbReference type="GO" id="GO:0009306">
    <property type="term" value="P:protein secretion"/>
    <property type="evidence" value="ECO:0007669"/>
    <property type="project" value="InterPro"/>
</dbReference>
<dbReference type="InterPro" id="IPR058982">
    <property type="entry name" value="Beta-barrel_AprE"/>
</dbReference>
<dbReference type="Pfam" id="PF25994">
    <property type="entry name" value="HH_AprE"/>
    <property type="match status" value="1"/>
</dbReference>
<dbReference type="AlphaFoldDB" id="A0A2T3NWW4"/>
<dbReference type="SUPFAM" id="SSF111369">
    <property type="entry name" value="HlyD-like secretion proteins"/>
    <property type="match status" value="1"/>
</dbReference>
<protein>
    <recommendedName>
        <fullName evidence="9">Membrane fusion protein (MFP) family protein</fullName>
    </recommendedName>
</protein>
<dbReference type="Gene3D" id="2.40.30.170">
    <property type="match status" value="1"/>
</dbReference>
<evidence type="ECO:0000256" key="3">
    <source>
        <dbReference type="ARBA" id="ARBA00022448"/>
    </source>
</evidence>
<evidence type="ECO:0000256" key="9">
    <source>
        <dbReference type="RuleBase" id="RU365093"/>
    </source>
</evidence>
<dbReference type="GO" id="GO:0005886">
    <property type="term" value="C:plasma membrane"/>
    <property type="evidence" value="ECO:0007669"/>
    <property type="project" value="UniProtKB-SubCell"/>
</dbReference>
<comment type="similarity">
    <text evidence="2 9">Belongs to the membrane fusion protein (MFP) (TC 8.A.1) family.</text>
</comment>
<dbReference type="OrthoDB" id="9775513at2"/>
<evidence type="ECO:0000313" key="14">
    <source>
        <dbReference type="Proteomes" id="UP000241771"/>
    </source>
</evidence>
<evidence type="ECO:0000256" key="2">
    <source>
        <dbReference type="ARBA" id="ARBA00009477"/>
    </source>
</evidence>
<dbReference type="Pfam" id="PF26002">
    <property type="entry name" value="Beta-barrel_AprE"/>
    <property type="match status" value="1"/>
</dbReference>
<keyword evidence="7 9" id="KW-1133">Transmembrane helix</keyword>
<dbReference type="EMBL" id="PYMA01000003">
    <property type="protein sequence ID" value="PSW20755.1"/>
    <property type="molecule type" value="Genomic_DNA"/>
</dbReference>
<sequence length="455" mass="50209">MKAKSSVNQKHIDYMDDSSSALLLQAPKGASVLLGVVVAFIALAFIWAANAELEQVTRGQGRVIPSQQLQVVQNLEGGIVKEILIAEGEKVSPQQPLILIDDTRFRSDFDEKAIDLAGLQADALRLGALLESVQTNKQAVTISTDKLTYTDAFATQHTDLVKRQRSEYQDTLANLSNQLSVISQQIQQKNRELDEAKARLANQKRSLSLASQEYRITKPLADEGVVPKVELLKLQRQVNDSRREVTSTEMNMPVLKAELSEAKLKRLDIALKFRADTQAELNQTADKLDTLSQASIGLEDKVTRTTVVSPVNGRVHKLHINTVGGVIQPGMDLIEIVPTESSLLVEAKIAPKDIAFLRPGLKARVKFTAYDFTVYGGLEGILEHISADTLTNEQGDSFYQIRIRTDEPHMLDKDGSQLPIIPGMTAAADIITGHRTVLQYLLNPVLKARHTALRE</sequence>
<dbReference type="RefSeq" id="WP_036832669.1">
    <property type="nucleotide sequence ID" value="NZ_JGVO01001630.1"/>
</dbReference>
<keyword evidence="3 9" id="KW-0813">Transport</keyword>
<organism evidence="13 14">
    <name type="scientific">Photobacterium sanctipauli</name>
    <dbReference type="NCBI Taxonomy" id="1342794"/>
    <lineage>
        <taxon>Bacteria</taxon>
        <taxon>Pseudomonadati</taxon>
        <taxon>Pseudomonadota</taxon>
        <taxon>Gammaproteobacteria</taxon>
        <taxon>Vibrionales</taxon>
        <taxon>Vibrionaceae</taxon>
        <taxon>Photobacterium</taxon>
    </lineage>
</organism>
<dbReference type="InterPro" id="IPR050739">
    <property type="entry name" value="MFP"/>
</dbReference>
<keyword evidence="10" id="KW-0175">Coiled coil</keyword>
<evidence type="ECO:0000313" key="13">
    <source>
        <dbReference type="EMBL" id="PSW20755.1"/>
    </source>
</evidence>
<feature type="domain" description="AprE-like long alpha-helical hairpin" evidence="11">
    <location>
        <begin position="107"/>
        <end position="300"/>
    </location>
</feature>
<evidence type="ECO:0000256" key="10">
    <source>
        <dbReference type="SAM" id="Coils"/>
    </source>
</evidence>
<dbReference type="InterPro" id="IPR010129">
    <property type="entry name" value="T1SS_HlyD"/>
</dbReference>
<evidence type="ECO:0000256" key="4">
    <source>
        <dbReference type="ARBA" id="ARBA00022475"/>
    </source>
</evidence>